<feature type="non-terminal residue" evidence="1">
    <location>
        <position position="1"/>
    </location>
</feature>
<feature type="non-terminal residue" evidence="1">
    <location>
        <position position="219"/>
    </location>
</feature>
<dbReference type="Proteomes" id="UP000789525">
    <property type="component" value="Unassembled WGS sequence"/>
</dbReference>
<name>A0ACA9QGX3_9GLOM</name>
<accession>A0ACA9QGX3</accession>
<sequence>KPVLRQPVCPVPTLTTGKTNLAILDFSATYWDDVIPMDLNTIAGTDLTEFEIQLVEQKRQAAKKKKAMLAGVNLVTEPAVHEEPAMETIAEAQEEATPDVETAPTVPEEQTTEAAANGEEETAEVAEAAEATENDEVPDTRVVHENFICNMCMADPIKGIRYQCAKYVKLAVIQALLMKKVLLPLLQKSPLKSLLAPNPSTKAFIVMDVACPLSLVLDT</sequence>
<protein>
    <submittedName>
        <fullName evidence="1">14767_t:CDS:1</fullName>
    </submittedName>
</protein>
<keyword evidence="2" id="KW-1185">Reference proteome</keyword>
<comment type="caution">
    <text evidence="1">The sequence shown here is derived from an EMBL/GenBank/DDBJ whole genome shotgun (WGS) entry which is preliminary data.</text>
</comment>
<evidence type="ECO:0000313" key="2">
    <source>
        <dbReference type="Proteomes" id="UP000789525"/>
    </source>
</evidence>
<proteinExistence type="predicted"/>
<dbReference type="EMBL" id="CAJVPT010052957">
    <property type="protein sequence ID" value="CAG8750587.1"/>
    <property type="molecule type" value="Genomic_DNA"/>
</dbReference>
<organism evidence="1 2">
    <name type="scientific">Acaulospora colombiana</name>
    <dbReference type="NCBI Taxonomy" id="27376"/>
    <lineage>
        <taxon>Eukaryota</taxon>
        <taxon>Fungi</taxon>
        <taxon>Fungi incertae sedis</taxon>
        <taxon>Mucoromycota</taxon>
        <taxon>Glomeromycotina</taxon>
        <taxon>Glomeromycetes</taxon>
        <taxon>Diversisporales</taxon>
        <taxon>Acaulosporaceae</taxon>
        <taxon>Acaulospora</taxon>
    </lineage>
</organism>
<gene>
    <name evidence="1" type="ORF">ACOLOM_LOCUS12676</name>
</gene>
<evidence type="ECO:0000313" key="1">
    <source>
        <dbReference type="EMBL" id="CAG8750587.1"/>
    </source>
</evidence>
<reference evidence="1" key="1">
    <citation type="submission" date="2021-06" db="EMBL/GenBank/DDBJ databases">
        <authorList>
            <person name="Kallberg Y."/>
            <person name="Tangrot J."/>
            <person name="Rosling A."/>
        </authorList>
    </citation>
    <scope>NUCLEOTIDE SEQUENCE</scope>
    <source>
        <strain evidence="1">CL356</strain>
    </source>
</reference>